<dbReference type="HOGENOM" id="CLU_061962_0_0_9"/>
<keyword evidence="3" id="KW-0804">Transcription</keyword>
<name>J9BSX9_BACCE</name>
<sequence length="359" mass="41226">MIYEQATKEITVLMKSESSTRQFQKGFLNILKKVIPFDASCFTAIDPRTFLSTGAYTDRIIEQLHSQLFMNEFLEDDYNKFKDLARKAPHVGAIRIVTNDNPIKSARYRNILKPAGFIDEVRVVCMSKGKCYGHLSLFRDNTRVSFQQNECEYLSKISSIVGDTLRKSFITCSEEQVEVVGTGTIILNEKFDLLYWDQNGKAWLSTLRTYEQLNEDDVPRPIRAVCSRVKANESNREAADEGEMVCIGLSWGQFLVIRASRLEGYGSCNDGYIVLFERARPEEVFPLIADFYSLSQREKQVIVGIVRGMSTKDVAEELHISTYTVQDHFKSIFEKVGVCSRNGLIWELFSKFCFLKREY</sequence>
<dbReference type="Gene3D" id="1.10.10.10">
    <property type="entry name" value="Winged helix-like DNA-binding domain superfamily/Winged helix DNA-binding domain"/>
    <property type="match status" value="1"/>
</dbReference>
<evidence type="ECO:0000313" key="6">
    <source>
        <dbReference type="Proteomes" id="UP000004136"/>
    </source>
</evidence>
<dbReference type="PANTHER" id="PTHR44688:SF16">
    <property type="entry name" value="DNA-BINDING TRANSCRIPTIONAL ACTIVATOR DEVR_DOSR"/>
    <property type="match status" value="1"/>
</dbReference>
<dbReference type="PATRIC" id="fig|1053201.3.peg.3330"/>
<evidence type="ECO:0000313" key="5">
    <source>
        <dbReference type="EMBL" id="EJV81854.1"/>
    </source>
</evidence>
<dbReference type="SUPFAM" id="SSF46894">
    <property type="entry name" value="C-terminal effector domain of the bipartite response regulators"/>
    <property type="match status" value="1"/>
</dbReference>
<comment type="caution">
    <text evidence="5">The sequence shown here is derived from an EMBL/GenBank/DDBJ whole genome shotgun (WGS) entry which is preliminary data.</text>
</comment>
<reference evidence="5 6" key="1">
    <citation type="submission" date="2012-04" db="EMBL/GenBank/DDBJ databases">
        <title>The Genome Sequence of Bacillus cereus HuA2-1.</title>
        <authorList>
            <consortium name="The Broad Institute Genome Sequencing Platform"/>
            <consortium name="The Broad Institute Genome Sequencing Center for Infectious Disease"/>
            <person name="Feldgarden M."/>
            <person name="Van der Auwera G.A."/>
            <person name="Mahillon J."/>
            <person name="Duprez V."/>
            <person name="Timmery S."/>
            <person name="Mattelet C."/>
            <person name="Dierick K."/>
            <person name="Sun M."/>
            <person name="Yu Z."/>
            <person name="Zhu L."/>
            <person name="Hu X."/>
            <person name="Shank E.B."/>
            <person name="Swiecicka I."/>
            <person name="Hansen B.M."/>
            <person name="Andrup L."/>
            <person name="Young S.K."/>
            <person name="Zeng Q."/>
            <person name="Gargeya S."/>
            <person name="Fitzgerald M."/>
            <person name="Haas B."/>
            <person name="Abouelleil A."/>
            <person name="Alvarado L."/>
            <person name="Arachchi H.M."/>
            <person name="Berlin A."/>
            <person name="Chapman S.B."/>
            <person name="Goldberg J."/>
            <person name="Griggs A."/>
            <person name="Gujja S."/>
            <person name="Hansen M."/>
            <person name="Howarth C."/>
            <person name="Imamovic A."/>
            <person name="Larimer J."/>
            <person name="McCowen C."/>
            <person name="Montmayeur A."/>
            <person name="Murphy C."/>
            <person name="Neiman D."/>
            <person name="Pearson M."/>
            <person name="Priest M."/>
            <person name="Roberts A."/>
            <person name="Saif S."/>
            <person name="Shea T."/>
            <person name="Sisk P."/>
            <person name="Sykes S."/>
            <person name="Wortman J."/>
            <person name="Nusbaum C."/>
            <person name="Birren B."/>
        </authorList>
    </citation>
    <scope>NUCLEOTIDE SEQUENCE [LARGE SCALE GENOMIC DNA]</scope>
    <source>
        <strain evidence="5 6">HuA2-1</strain>
    </source>
</reference>
<dbReference type="GO" id="GO:0006355">
    <property type="term" value="P:regulation of DNA-templated transcription"/>
    <property type="evidence" value="ECO:0007669"/>
    <property type="project" value="InterPro"/>
</dbReference>
<dbReference type="AlphaFoldDB" id="J9BSX9"/>
<dbReference type="PANTHER" id="PTHR44688">
    <property type="entry name" value="DNA-BINDING TRANSCRIPTIONAL ACTIVATOR DEVR_DOSR"/>
    <property type="match status" value="1"/>
</dbReference>
<dbReference type="InterPro" id="IPR036388">
    <property type="entry name" value="WH-like_DNA-bd_sf"/>
</dbReference>
<dbReference type="CDD" id="cd06170">
    <property type="entry name" value="LuxR_C_like"/>
    <property type="match status" value="1"/>
</dbReference>
<dbReference type="SMART" id="SM00421">
    <property type="entry name" value="HTH_LUXR"/>
    <property type="match status" value="1"/>
</dbReference>
<dbReference type="RefSeq" id="WP_002137862.1">
    <property type="nucleotide sequence ID" value="NZ_JH804672.1"/>
</dbReference>
<dbReference type="EMBL" id="AHDV01000024">
    <property type="protein sequence ID" value="EJV81854.1"/>
    <property type="molecule type" value="Genomic_DNA"/>
</dbReference>
<protein>
    <recommendedName>
        <fullName evidence="4">HTH luxR-type domain-containing protein</fullName>
    </recommendedName>
</protein>
<dbReference type="InterPro" id="IPR016032">
    <property type="entry name" value="Sig_transdc_resp-reg_C-effctor"/>
</dbReference>
<feature type="domain" description="HTH luxR-type" evidence="4">
    <location>
        <begin position="287"/>
        <end position="352"/>
    </location>
</feature>
<evidence type="ECO:0000256" key="2">
    <source>
        <dbReference type="ARBA" id="ARBA00023125"/>
    </source>
</evidence>
<dbReference type="PROSITE" id="PS50043">
    <property type="entry name" value="HTH_LUXR_2"/>
    <property type="match status" value="1"/>
</dbReference>
<evidence type="ECO:0000259" key="4">
    <source>
        <dbReference type="PROSITE" id="PS50043"/>
    </source>
</evidence>
<organism evidence="5 6">
    <name type="scientific">Bacillus cereus HuA2-1</name>
    <dbReference type="NCBI Taxonomy" id="1053201"/>
    <lineage>
        <taxon>Bacteria</taxon>
        <taxon>Bacillati</taxon>
        <taxon>Bacillota</taxon>
        <taxon>Bacilli</taxon>
        <taxon>Bacillales</taxon>
        <taxon>Bacillaceae</taxon>
        <taxon>Bacillus</taxon>
        <taxon>Bacillus cereus group</taxon>
    </lineage>
</organism>
<dbReference type="OrthoDB" id="9815744at2"/>
<dbReference type="PRINTS" id="PR00038">
    <property type="entry name" value="HTHLUXR"/>
</dbReference>
<keyword evidence="2" id="KW-0238">DNA-binding</keyword>
<proteinExistence type="predicted"/>
<accession>J9BSX9</accession>
<dbReference type="InterPro" id="IPR000792">
    <property type="entry name" value="Tscrpt_reg_LuxR_C"/>
</dbReference>
<keyword evidence="1" id="KW-0805">Transcription regulation</keyword>
<evidence type="ECO:0000256" key="1">
    <source>
        <dbReference type="ARBA" id="ARBA00023015"/>
    </source>
</evidence>
<dbReference type="Pfam" id="PF00196">
    <property type="entry name" value="GerE"/>
    <property type="match status" value="1"/>
</dbReference>
<dbReference type="Proteomes" id="UP000004136">
    <property type="component" value="Unassembled WGS sequence"/>
</dbReference>
<evidence type="ECO:0000256" key="3">
    <source>
        <dbReference type="ARBA" id="ARBA00023163"/>
    </source>
</evidence>
<dbReference type="PROSITE" id="PS00622">
    <property type="entry name" value="HTH_LUXR_1"/>
    <property type="match status" value="1"/>
</dbReference>
<gene>
    <name evidence="5" type="ORF">IG3_03256</name>
</gene>
<dbReference type="GO" id="GO:0003677">
    <property type="term" value="F:DNA binding"/>
    <property type="evidence" value="ECO:0007669"/>
    <property type="project" value="UniProtKB-KW"/>
</dbReference>